<dbReference type="GO" id="GO:0008803">
    <property type="term" value="F:bis(5'-nucleosyl)-tetraphosphatase (symmetrical) activity"/>
    <property type="evidence" value="ECO:0007669"/>
    <property type="project" value="TreeGrafter"/>
</dbReference>
<dbReference type="CDD" id="cd00144">
    <property type="entry name" value="MPP_PPP_family"/>
    <property type="match status" value="1"/>
</dbReference>
<dbReference type="InterPro" id="IPR050126">
    <property type="entry name" value="Ap4A_hydrolase"/>
</dbReference>
<dbReference type="Gene3D" id="3.60.21.10">
    <property type="match status" value="1"/>
</dbReference>
<organism evidence="2 3">
    <name type="scientific">Blastopirellula marina DSM 3645</name>
    <dbReference type="NCBI Taxonomy" id="314230"/>
    <lineage>
        <taxon>Bacteria</taxon>
        <taxon>Pseudomonadati</taxon>
        <taxon>Planctomycetota</taxon>
        <taxon>Planctomycetia</taxon>
        <taxon>Pirellulales</taxon>
        <taxon>Pirellulaceae</taxon>
        <taxon>Blastopirellula</taxon>
    </lineage>
</organism>
<dbReference type="RefSeq" id="WP_002652668.1">
    <property type="nucleotide sequence ID" value="NZ_CH672376.1"/>
</dbReference>
<dbReference type="AlphaFoldDB" id="A3ZQK4"/>
<gene>
    <name evidence="2" type="ORF">DSM3645_23851</name>
</gene>
<dbReference type="EMBL" id="AANZ01000005">
    <property type="protein sequence ID" value="EAQ81480.1"/>
    <property type="molecule type" value="Genomic_DNA"/>
</dbReference>
<reference evidence="2 3" key="1">
    <citation type="submission" date="2006-02" db="EMBL/GenBank/DDBJ databases">
        <authorList>
            <person name="Amann R."/>
            <person name="Ferriera S."/>
            <person name="Johnson J."/>
            <person name="Kravitz S."/>
            <person name="Halpern A."/>
            <person name="Remington K."/>
            <person name="Beeson K."/>
            <person name="Tran B."/>
            <person name="Rogers Y.-H."/>
            <person name="Friedman R."/>
            <person name="Venter J.C."/>
        </authorList>
    </citation>
    <scope>NUCLEOTIDE SEQUENCE [LARGE SCALE GENOMIC DNA]</scope>
    <source>
        <strain evidence="2 3">DSM 3645</strain>
    </source>
</reference>
<dbReference type="GO" id="GO:0016791">
    <property type="term" value="F:phosphatase activity"/>
    <property type="evidence" value="ECO:0007669"/>
    <property type="project" value="TreeGrafter"/>
</dbReference>
<sequence length="223" mass="25291">MTSRIFAIGDVHGCRDALAGLLEWIASEPADQIVMLGDYVDRGPDSAGVIDLLLDWSTRRQMIFLRGNHEVMMLNSRTSDEQLHFWRECGGAETLESYGGSLDKVPPRHWDFLSATLPYYETEKFFFVHANYQYDLPLTDQPPLFLYWEHLRPEPPRQHDNGKTALVGHTPQRDGQPSDYQHLIALDTFCVGGGTLTAVECNASLRYYQVDSEGKSPTQGQLR</sequence>
<dbReference type="eggNOG" id="COG0639">
    <property type="taxonomic scope" value="Bacteria"/>
</dbReference>
<evidence type="ECO:0000259" key="1">
    <source>
        <dbReference type="Pfam" id="PF00149"/>
    </source>
</evidence>
<dbReference type="GO" id="GO:0005737">
    <property type="term" value="C:cytoplasm"/>
    <property type="evidence" value="ECO:0007669"/>
    <property type="project" value="TreeGrafter"/>
</dbReference>
<dbReference type="GO" id="GO:0110154">
    <property type="term" value="P:RNA decapping"/>
    <property type="evidence" value="ECO:0007669"/>
    <property type="project" value="TreeGrafter"/>
</dbReference>
<evidence type="ECO:0000313" key="3">
    <source>
        <dbReference type="Proteomes" id="UP000004358"/>
    </source>
</evidence>
<name>A3ZQK4_9BACT</name>
<dbReference type="SUPFAM" id="SSF56300">
    <property type="entry name" value="Metallo-dependent phosphatases"/>
    <property type="match status" value="1"/>
</dbReference>
<dbReference type="STRING" id="314230.DSM3645_23851"/>
<proteinExistence type="predicted"/>
<feature type="domain" description="Calcineurin-like phosphoesterase" evidence="1">
    <location>
        <begin position="4"/>
        <end position="175"/>
    </location>
</feature>
<dbReference type="InterPro" id="IPR029052">
    <property type="entry name" value="Metallo-depent_PP-like"/>
</dbReference>
<accession>A3ZQK4</accession>
<protein>
    <submittedName>
        <fullName evidence="2">Serine/threonine protein phosphatase</fullName>
    </submittedName>
</protein>
<dbReference type="PANTHER" id="PTHR42850">
    <property type="entry name" value="METALLOPHOSPHOESTERASE"/>
    <property type="match status" value="1"/>
</dbReference>
<evidence type="ECO:0000313" key="2">
    <source>
        <dbReference type="EMBL" id="EAQ81480.1"/>
    </source>
</evidence>
<dbReference type="PANTHER" id="PTHR42850:SF4">
    <property type="entry name" value="ZINC-DEPENDENT ENDOPOLYPHOSPHATASE"/>
    <property type="match status" value="1"/>
</dbReference>
<dbReference type="Proteomes" id="UP000004358">
    <property type="component" value="Unassembled WGS sequence"/>
</dbReference>
<dbReference type="OrthoDB" id="384253at2"/>
<dbReference type="HOGENOM" id="CLU_023125_4_3_0"/>
<comment type="caution">
    <text evidence="2">The sequence shown here is derived from an EMBL/GenBank/DDBJ whole genome shotgun (WGS) entry which is preliminary data.</text>
</comment>
<dbReference type="InterPro" id="IPR004843">
    <property type="entry name" value="Calcineurin-like_PHP"/>
</dbReference>
<dbReference type="Pfam" id="PF00149">
    <property type="entry name" value="Metallophos"/>
    <property type="match status" value="1"/>
</dbReference>